<reference evidence="1 2" key="1">
    <citation type="journal article" date="2012" name="Stand. Genomic Sci.">
        <title>Complete genome sequencing and analysis of Saprospira grandis str. Lewin, a predatory marine bacterium.</title>
        <authorList>
            <person name="Saw J.H."/>
            <person name="Yuryev A."/>
            <person name="Kanbe M."/>
            <person name="Hou S."/>
            <person name="Young A.G."/>
            <person name="Aizawa S."/>
            <person name="Alam M."/>
        </authorList>
    </citation>
    <scope>NUCLEOTIDE SEQUENCE [LARGE SCALE GENOMIC DNA]</scope>
    <source>
        <strain evidence="1 2">Lewin</strain>
    </source>
</reference>
<evidence type="ECO:0000313" key="2">
    <source>
        <dbReference type="Proteomes" id="UP000007519"/>
    </source>
</evidence>
<dbReference type="Proteomes" id="UP000007519">
    <property type="component" value="Chromosome"/>
</dbReference>
<organism evidence="1 2">
    <name type="scientific">Saprospira grandis (strain Lewin)</name>
    <dbReference type="NCBI Taxonomy" id="984262"/>
    <lineage>
        <taxon>Bacteria</taxon>
        <taxon>Pseudomonadati</taxon>
        <taxon>Bacteroidota</taxon>
        <taxon>Saprospiria</taxon>
        <taxon>Saprospirales</taxon>
        <taxon>Saprospiraceae</taxon>
        <taxon>Saprospira</taxon>
    </lineage>
</organism>
<accession>H6L2X3</accession>
<sequence>MWEGYIWFSGPAAFKLQANCWSGAGSAAPKLAAGFNLQPQLAGGEAAAGLAMRRGGRQARPRR</sequence>
<evidence type="ECO:0000313" key="1">
    <source>
        <dbReference type="EMBL" id="AFC23700.1"/>
    </source>
</evidence>
<dbReference type="KEGG" id="sgn:SGRA_0964"/>
<keyword evidence="2" id="KW-1185">Reference proteome</keyword>
<name>H6L2X3_SAPGL</name>
<protein>
    <submittedName>
        <fullName evidence="1">Uncharacterized protein</fullName>
    </submittedName>
</protein>
<dbReference type="HOGENOM" id="CLU_207964_0_0_10"/>
<dbReference type="EMBL" id="CP002831">
    <property type="protein sequence ID" value="AFC23700.1"/>
    <property type="molecule type" value="Genomic_DNA"/>
</dbReference>
<gene>
    <name evidence="1" type="ordered locus">SGRA_0964</name>
</gene>
<proteinExistence type="predicted"/>
<dbReference type="AlphaFoldDB" id="H6L2X3"/>